<accession>A0A1B9IQE9</accession>
<evidence type="ECO:0000313" key="1">
    <source>
        <dbReference type="EMBL" id="OCF57762.1"/>
    </source>
</evidence>
<protein>
    <submittedName>
        <fullName evidence="1">Uncharacterized protein</fullName>
    </submittedName>
</protein>
<dbReference type="AlphaFoldDB" id="A0A1B9IQE9"/>
<gene>
    <name evidence="1" type="ORF">L486_05227</name>
</gene>
<sequence length="257" mass="28568">MAEPFPFPEISLQPAACLSVDDASLQVKYEETLSTESPSTTCPVQSVTLSSMQLHNTYIPAEHNPTSRYTDRHDWEVLVGNTVSGRSRIPQERKFQLWKGSLLRIAGDPSVGTSSDEFVPLTENGLDIRSDWLTISESSTRTEWDGAQTFHVPTQGTFLQAMRNSITRSYEIEQVRDTGRNMVSQAPLGSPGYDLEKYTLNCSALIPENFSAYRGQRAPIIILNSDFDLSDTNRVANYRGPVKWITPSASASATRGR</sequence>
<dbReference type="Proteomes" id="UP000092583">
    <property type="component" value="Unassembled WGS sequence"/>
</dbReference>
<dbReference type="OrthoDB" id="2566180at2759"/>
<reference evidence="2" key="2">
    <citation type="submission" date="2013-12" db="EMBL/GenBank/DDBJ databases">
        <title>Evolution of pathogenesis and genome organization in the Tremellales.</title>
        <authorList>
            <person name="Cuomo C."/>
            <person name="Litvintseva A."/>
            <person name="Heitman J."/>
            <person name="Chen Y."/>
            <person name="Sun S."/>
            <person name="Springer D."/>
            <person name="Dromer F."/>
            <person name="Young S."/>
            <person name="Zeng Q."/>
            <person name="Chapman S."/>
            <person name="Gujja S."/>
            <person name="Saif S."/>
            <person name="Birren B."/>
        </authorList>
    </citation>
    <scope>NUCLEOTIDE SEQUENCE [LARGE SCALE GENOMIC DNA]</scope>
    <source>
        <strain evidence="2">CBS 10435</strain>
    </source>
</reference>
<evidence type="ECO:0000313" key="2">
    <source>
        <dbReference type="Proteomes" id="UP000092583"/>
    </source>
</evidence>
<organism evidence="1 2">
    <name type="scientific">Kwoniella mangroviensis CBS 10435</name>
    <dbReference type="NCBI Taxonomy" id="1331196"/>
    <lineage>
        <taxon>Eukaryota</taxon>
        <taxon>Fungi</taxon>
        <taxon>Dikarya</taxon>
        <taxon>Basidiomycota</taxon>
        <taxon>Agaricomycotina</taxon>
        <taxon>Tremellomycetes</taxon>
        <taxon>Tremellales</taxon>
        <taxon>Cryptococcaceae</taxon>
        <taxon>Kwoniella</taxon>
    </lineage>
</organism>
<name>A0A1B9IQE9_9TREE</name>
<proteinExistence type="predicted"/>
<reference evidence="1 2" key="1">
    <citation type="submission" date="2013-07" db="EMBL/GenBank/DDBJ databases">
        <title>The Genome Sequence of Kwoniella mangroviensis CBS10435.</title>
        <authorList>
            <consortium name="The Broad Institute Genome Sequencing Platform"/>
            <person name="Cuomo C."/>
            <person name="Litvintseva A."/>
            <person name="Chen Y."/>
            <person name="Heitman J."/>
            <person name="Sun S."/>
            <person name="Springer D."/>
            <person name="Dromer F."/>
            <person name="Young S.K."/>
            <person name="Zeng Q."/>
            <person name="Gargeya S."/>
            <person name="Fitzgerald M."/>
            <person name="Abouelleil A."/>
            <person name="Alvarado L."/>
            <person name="Berlin A.M."/>
            <person name="Chapman S.B."/>
            <person name="Dewar J."/>
            <person name="Goldberg J."/>
            <person name="Griggs A."/>
            <person name="Gujja S."/>
            <person name="Hansen M."/>
            <person name="Howarth C."/>
            <person name="Imamovic A."/>
            <person name="Larimer J."/>
            <person name="McCowan C."/>
            <person name="Murphy C."/>
            <person name="Pearson M."/>
            <person name="Priest M."/>
            <person name="Roberts A."/>
            <person name="Saif S."/>
            <person name="Shea T."/>
            <person name="Sykes S."/>
            <person name="Wortman J."/>
            <person name="Nusbaum C."/>
            <person name="Birren B."/>
        </authorList>
    </citation>
    <scope>NUCLEOTIDE SEQUENCE [LARGE SCALE GENOMIC DNA]</scope>
    <source>
        <strain evidence="1 2">CBS 10435</strain>
    </source>
</reference>
<dbReference type="EMBL" id="KI669463">
    <property type="protein sequence ID" value="OCF57762.1"/>
    <property type="molecule type" value="Genomic_DNA"/>
</dbReference>
<keyword evidence="2" id="KW-1185">Reference proteome</keyword>